<reference evidence="1 2" key="1">
    <citation type="submission" date="2023-03" db="EMBL/GenBank/DDBJ databases">
        <title>Thalassotalea loyana LMG 22536T draft genome sequence.</title>
        <authorList>
            <person name="Sawabe T."/>
        </authorList>
    </citation>
    <scope>NUCLEOTIDE SEQUENCE [LARGE SCALE GENOMIC DNA]</scope>
    <source>
        <strain evidence="1 2">LMG 22536</strain>
    </source>
</reference>
<dbReference type="EMBL" id="BSSV01000009">
    <property type="protein sequence ID" value="GLX87103.1"/>
    <property type="molecule type" value="Genomic_DNA"/>
</dbReference>
<dbReference type="Proteomes" id="UP001157134">
    <property type="component" value="Unassembled WGS sequence"/>
</dbReference>
<evidence type="ECO:0008006" key="3">
    <source>
        <dbReference type="Google" id="ProtNLM"/>
    </source>
</evidence>
<evidence type="ECO:0000313" key="1">
    <source>
        <dbReference type="EMBL" id="GLX87103.1"/>
    </source>
</evidence>
<keyword evidence="2" id="KW-1185">Reference proteome</keyword>
<dbReference type="RefSeq" id="WP_284300837.1">
    <property type="nucleotide sequence ID" value="NZ_BSSV01000009.1"/>
</dbReference>
<evidence type="ECO:0000313" key="2">
    <source>
        <dbReference type="Proteomes" id="UP001157134"/>
    </source>
</evidence>
<organism evidence="1 2">
    <name type="scientific">Thalassotalea loyana</name>
    <dbReference type="NCBI Taxonomy" id="280483"/>
    <lineage>
        <taxon>Bacteria</taxon>
        <taxon>Pseudomonadati</taxon>
        <taxon>Pseudomonadota</taxon>
        <taxon>Gammaproteobacteria</taxon>
        <taxon>Alteromonadales</taxon>
        <taxon>Colwelliaceae</taxon>
        <taxon>Thalassotalea</taxon>
    </lineage>
</organism>
<comment type="caution">
    <text evidence="1">The sequence shown here is derived from an EMBL/GenBank/DDBJ whole genome shotgun (WGS) entry which is preliminary data.</text>
</comment>
<name>A0ABQ6HGB1_9GAMM</name>
<accession>A0ABQ6HGB1</accession>
<proteinExistence type="predicted"/>
<gene>
    <name evidence="1" type="ORF">tloyanaT_33560</name>
</gene>
<protein>
    <recommendedName>
        <fullName evidence="3">DUF2607 family protein</fullName>
    </recommendedName>
</protein>
<sequence>MSFVRRDVNDKSSKHVLNIIFAVVFSLVWSSIAHSAHLENIDLQSKDVDCSVCYVTKYTPKIKLSVEPTNSILVFIDQRYQSIPTFEKQYLLNIPLRGPPSQHSNH</sequence>